<sequence length="36" mass="4138">MLAFHLHGDVKYDIGLTLLSMAASVISFLILRWEIY</sequence>
<organism evidence="3 4">
    <name type="scientific">Paenibacillus chartarius</name>
    <dbReference type="NCBI Taxonomy" id="747481"/>
    <lineage>
        <taxon>Bacteria</taxon>
        <taxon>Bacillati</taxon>
        <taxon>Bacillota</taxon>
        <taxon>Bacilli</taxon>
        <taxon>Bacillales</taxon>
        <taxon>Paenibacillaceae</taxon>
        <taxon>Paenibacillus</taxon>
    </lineage>
</organism>
<feature type="domain" description="MHYT" evidence="2">
    <location>
        <begin position="1"/>
        <end position="27"/>
    </location>
</feature>
<keyword evidence="1" id="KW-0812">Transmembrane</keyword>
<gene>
    <name evidence="3" type="ORF">ACFFK0_23410</name>
</gene>
<keyword evidence="4" id="KW-1185">Reference proteome</keyword>
<keyword evidence="1" id="KW-1133">Transmembrane helix</keyword>
<name>A0ABV6DRS1_9BACL</name>
<evidence type="ECO:0000259" key="2">
    <source>
        <dbReference type="Pfam" id="PF03707"/>
    </source>
</evidence>
<protein>
    <submittedName>
        <fullName evidence="3">MHYT domain-containing protein</fullName>
    </submittedName>
</protein>
<evidence type="ECO:0000313" key="4">
    <source>
        <dbReference type="Proteomes" id="UP001589776"/>
    </source>
</evidence>
<evidence type="ECO:0000313" key="3">
    <source>
        <dbReference type="EMBL" id="MFC0215347.1"/>
    </source>
</evidence>
<proteinExistence type="predicted"/>
<accession>A0ABV6DRS1</accession>
<evidence type="ECO:0000256" key="1">
    <source>
        <dbReference type="SAM" id="Phobius"/>
    </source>
</evidence>
<reference evidence="3 4" key="1">
    <citation type="submission" date="2024-09" db="EMBL/GenBank/DDBJ databases">
        <authorList>
            <person name="Sun Q."/>
            <person name="Mori K."/>
        </authorList>
    </citation>
    <scope>NUCLEOTIDE SEQUENCE [LARGE SCALE GENOMIC DNA]</scope>
    <source>
        <strain evidence="3 4">CCM 7759</strain>
    </source>
</reference>
<dbReference type="Pfam" id="PF03707">
    <property type="entry name" value="MHYT"/>
    <property type="match status" value="1"/>
</dbReference>
<keyword evidence="1" id="KW-0472">Membrane</keyword>
<comment type="caution">
    <text evidence="3">The sequence shown here is derived from an EMBL/GenBank/DDBJ whole genome shotgun (WGS) entry which is preliminary data.</text>
</comment>
<dbReference type="InterPro" id="IPR005330">
    <property type="entry name" value="MHYT_dom"/>
</dbReference>
<dbReference type="EMBL" id="JBHLWN010000090">
    <property type="protein sequence ID" value="MFC0215347.1"/>
    <property type="molecule type" value="Genomic_DNA"/>
</dbReference>
<dbReference type="Proteomes" id="UP001589776">
    <property type="component" value="Unassembled WGS sequence"/>
</dbReference>
<dbReference type="RefSeq" id="WP_377472798.1">
    <property type="nucleotide sequence ID" value="NZ_JBHLWN010000090.1"/>
</dbReference>
<feature type="transmembrane region" description="Helical" evidence="1">
    <location>
        <begin position="12"/>
        <end position="31"/>
    </location>
</feature>